<dbReference type="PANTHER" id="PTHR45458:SF1">
    <property type="entry name" value="SHORT CHAIN DEHYDROGENASE"/>
    <property type="match status" value="1"/>
</dbReference>
<sequence>MAKYLITGTNRGIGLEFVKQVLAQGHDVVATCRNPENVPELRDLQQTNGALRVLPLDLASAESRQVLVDALNGDAIDVLINNAGIYGPRDANLGSLRESDWADVMLVDVIAPVLLTQALLPNLRKGSERRLAFLSSKMGSVSDNGSGGSYLYRTAKCALNQAIKSLSIDLQPEQFIVLSLHPGWVLTDMGGPNALIDSTTSVSGLLKVIDGARPVDSGHFFAYDGSPISW</sequence>
<reference evidence="1" key="1">
    <citation type="journal article" date="2015" name="Nature">
        <title>Complex archaea that bridge the gap between prokaryotes and eukaryotes.</title>
        <authorList>
            <person name="Spang A."/>
            <person name="Saw J.H."/>
            <person name="Jorgensen S.L."/>
            <person name="Zaremba-Niedzwiedzka K."/>
            <person name="Martijn J."/>
            <person name="Lind A.E."/>
            <person name="van Eijk R."/>
            <person name="Schleper C."/>
            <person name="Guy L."/>
            <person name="Ettema T.J."/>
        </authorList>
    </citation>
    <scope>NUCLEOTIDE SEQUENCE</scope>
</reference>
<dbReference type="SUPFAM" id="SSF51735">
    <property type="entry name" value="NAD(P)-binding Rossmann-fold domains"/>
    <property type="match status" value="1"/>
</dbReference>
<evidence type="ECO:0000313" key="1">
    <source>
        <dbReference type="EMBL" id="KKO12548.1"/>
    </source>
</evidence>
<proteinExistence type="predicted"/>
<dbReference type="CDD" id="cd05325">
    <property type="entry name" value="carb_red_sniffer_like_SDR_c"/>
    <property type="match status" value="1"/>
</dbReference>
<dbReference type="Pfam" id="PF00106">
    <property type="entry name" value="adh_short"/>
    <property type="match status" value="1"/>
</dbReference>
<protein>
    <recommendedName>
        <fullName evidence="2">Short-chain dehydrogenase/reductase SDR</fullName>
    </recommendedName>
</protein>
<dbReference type="GO" id="GO:0016616">
    <property type="term" value="F:oxidoreductase activity, acting on the CH-OH group of donors, NAD or NADP as acceptor"/>
    <property type="evidence" value="ECO:0007669"/>
    <property type="project" value="TreeGrafter"/>
</dbReference>
<dbReference type="EMBL" id="LAZR01000001">
    <property type="protein sequence ID" value="KKO12548.1"/>
    <property type="molecule type" value="Genomic_DNA"/>
</dbReference>
<dbReference type="InterPro" id="IPR036291">
    <property type="entry name" value="NAD(P)-bd_dom_sf"/>
</dbReference>
<accession>A0A0F9WJ25</accession>
<dbReference type="AlphaFoldDB" id="A0A0F9WJ25"/>
<dbReference type="PANTHER" id="PTHR45458">
    <property type="entry name" value="SHORT-CHAIN DEHYDROGENASE/REDUCTASE SDR"/>
    <property type="match status" value="1"/>
</dbReference>
<organism evidence="1">
    <name type="scientific">marine sediment metagenome</name>
    <dbReference type="NCBI Taxonomy" id="412755"/>
    <lineage>
        <taxon>unclassified sequences</taxon>
        <taxon>metagenomes</taxon>
        <taxon>ecological metagenomes</taxon>
    </lineage>
</organism>
<evidence type="ECO:0008006" key="2">
    <source>
        <dbReference type="Google" id="ProtNLM"/>
    </source>
</evidence>
<gene>
    <name evidence="1" type="ORF">LCGC14_0005630</name>
</gene>
<dbReference type="InterPro" id="IPR002347">
    <property type="entry name" value="SDR_fam"/>
</dbReference>
<dbReference type="PRINTS" id="PR00081">
    <property type="entry name" value="GDHRDH"/>
</dbReference>
<dbReference type="InterPro" id="IPR052184">
    <property type="entry name" value="SDR_enzymes"/>
</dbReference>
<name>A0A0F9WJ25_9ZZZZ</name>
<dbReference type="Gene3D" id="3.40.50.720">
    <property type="entry name" value="NAD(P)-binding Rossmann-like Domain"/>
    <property type="match status" value="1"/>
</dbReference>
<comment type="caution">
    <text evidence="1">The sequence shown here is derived from an EMBL/GenBank/DDBJ whole genome shotgun (WGS) entry which is preliminary data.</text>
</comment>